<name>A0A8H7DZU8_9EURO</name>
<dbReference type="AlphaFoldDB" id="A0A8H7DZU8"/>
<reference evidence="2" key="1">
    <citation type="submission" date="2020-02" db="EMBL/GenBank/DDBJ databases">
        <authorList>
            <person name="Palmer J.M."/>
        </authorList>
    </citation>
    <scope>NUCLEOTIDE SEQUENCE</scope>
    <source>
        <strain evidence="2">EPUS1.4</strain>
        <tissue evidence="2">Thallus</tissue>
    </source>
</reference>
<feature type="transmembrane region" description="Helical" evidence="1">
    <location>
        <begin position="20"/>
        <end position="40"/>
    </location>
</feature>
<gene>
    <name evidence="2" type="ORF">GJ744_004979</name>
</gene>
<dbReference type="EMBL" id="JAACFV010000213">
    <property type="protein sequence ID" value="KAF7502858.1"/>
    <property type="molecule type" value="Genomic_DNA"/>
</dbReference>
<keyword evidence="1" id="KW-0472">Membrane</keyword>
<comment type="caution">
    <text evidence="2">The sequence shown here is derived from an EMBL/GenBank/DDBJ whole genome shotgun (WGS) entry which is preliminary data.</text>
</comment>
<organism evidence="2 3">
    <name type="scientific">Endocarpon pusillum</name>
    <dbReference type="NCBI Taxonomy" id="364733"/>
    <lineage>
        <taxon>Eukaryota</taxon>
        <taxon>Fungi</taxon>
        <taxon>Dikarya</taxon>
        <taxon>Ascomycota</taxon>
        <taxon>Pezizomycotina</taxon>
        <taxon>Eurotiomycetes</taxon>
        <taxon>Chaetothyriomycetidae</taxon>
        <taxon>Verrucariales</taxon>
        <taxon>Verrucariaceae</taxon>
        <taxon>Endocarpon</taxon>
    </lineage>
</organism>
<sequence length="67" mass="7717">MFLKEIITLAFFHFHLLPASFSPLYLFPAAILSCVLFAINKKPTSSYLQRATLMLKPRSAQLFLRRS</sequence>
<proteinExistence type="predicted"/>
<evidence type="ECO:0000313" key="3">
    <source>
        <dbReference type="Proteomes" id="UP000606974"/>
    </source>
</evidence>
<dbReference type="PROSITE" id="PS51257">
    <property type="entry name" value="PROKAR_LIPOPROTEIN"/>
    <property type="match status" value="1"/>
</dbReference>
<keyword evidence="1" id="KW-1133">Transmembrane helix</keyword>
<protein>
    <submittedName>
        <fullName evidence="2">Uncharacterized protein</fullName>
    </submittedName>
</protein>
<accession>A0A8H7DZU8</accession>
<keyword evidence="3" id="KW-1185">Reference proteome</keyword>
<keyword evidence="1" id="KW-0812">Transmembrane</keyword>
<dbReference type="Proteomes" id="UP000606974">
    <property type="component" value="Unassembled WGS sequence"/>
</dbReference>
<evidence type="ECO:0000256" key="1">
    <source>
        <dbReference type="SAM" id="Phobius"/>
    </source>
</evidence>
<evidence type="ECO:0000313" key="2">
    <source>
        <dbReference type="EMBL" id="KAF7502858.1"/>
    </source>
</evidence>